<dbReference type="AlphaFoldDB" id="A0A2P6MG74"/>
<dbReference type="RefSeq" id="WP_105959467.1">
    <property type="nucleotide sequence ID" value="NZ_PVNS01000009.1"/>
</dbReference>
<organism evidence="1 2">
    <name type="scientific">Alkalicoccus urumqiensis</name>
    <name type="common">Bacillus urumqiensis</name>
    <dbReference type="NCBI Taxonomy" id="1548213"/>
    <lineage>
        <taxon>Bacteria</taxon>
        <taxon>Bacillati</taxon>
        <taxon>Bacillota</taxon>
        <taxon>Bacilli</taxon>
        <taxon>Bacillales</taxon>
        <taxon>Bacillaceae</taxon>
        <taxon>Alkalicoccus</taxon>
    </lineage>
</organism>
<reference evidence="1 2" key="1">
    <citation type="submission" date="2018-03" db="EMBL/GenBank/DDBJ databases">
        <title>Bacillus urumqiensis sp. nov., a moderately haloalkaliphilic bacterium isolated from a salt lake.</title>
        <authorList>
            <person name="Zhao B."/>
            <person name="Liao Z."/>
        </authorList>
    </citation>
    <scope>NUCLEOTIDE SEQUENCE [LARGE SCALE GENOMIC DNA]</scope>
    <source>
        <strain evidence="1 2">BZ-SZ-XJ18</strain>
    </source>
</reference>
<evidence type="ECO:0000313" key="1">
    <source>
        <dbReference type="EMBL" id="PRO65267.1"/>
    </source>
</evidence>
<evidence type="ECO:0000313" key="2">
    <source>
        <dbReference type="Proteomes" id="UP000243650"/>
    </source>
</evidence>
<keyword evidence="2" id="KW-1185">Reference proteome</keyword>
<name>A0A2P6MG74_ALKUR</name>
<sequence>MNRFPLPACTCSRSRSGGNLKSGSALLTSDQSWKPCRRKLIFAFVGRGEGTSSEWVLQLDNTSIEEARLRAAAPHGRKSLPCGLNQRPAPLVLSTA</sequence>
<gene>
    <name evidence="1" type="ORF">C6I21_10725</name>
</gene>
<proteinExistence type="predicted"/>
<dbReference type="EMBL" id="PVNS01000009">
    <property type="protein sequence ID" value="PRO65267.1"/>
    <property type="molecule type" value="Genomic_DNA"/>
</dbReference>
<protein>
    <submittedName>
        <fullName evidence="1">Uncharacterized protein</fullName>
    </submittedName>
</protein>
<dbReference type="Proteomes" id="UP000243650">
    <property type="component" value="Unassembled WGS sequence"/>
</dbReference>
<accession>A0A2P6MG74</accession>
<comment type="caution">
    <text evidence="1">The sequence shown here is derived from an EMBL/GenBank/DDBJ whole genome shotgun (WGS) entry which is preliminary data.</text>
</comment>